<comment type="caution">
    <text evidence="12">Lacks conserved residue(s) required for the propagation of feature annotation.</text>
</comment>
<feature type="transmembrane region" description="Helical" evidence="12">
    <location>
        <begin position="151"/>
        <end position="172"/>
    </location>
</feature>
<keyword evidence="12" id="KW-0349">Heme</keyword>
<evidence type="ECO:0000256" key="4">
    <source>
        <dbReference type="ARBA" id="ARBA00022692"/>
    </source>
</evidence>
<dbReference type="PANTHER" id="PTHR13337:SF2">
    <property type="entry name" value="SUCCINATE DEHYDROGENASE [UBIQUINONE] CYTOCHROME B SMALL SUBUNIT, MITOCHONDRIAL"/>
    <property type="match status" value="1"/>
</dbReference>
<comment type="subcellular location">
    <subcellularLocation>
        <location evidence="1 12">Mitochondrion inner membrane</location>
        <topology evidence="1 12">Multi-pass membrane protein</topology>
    </subcellularLocation>
</comment>
<evidence type="ECO:0000256" key="8">
    <source>
        <dbReference type="ARBA" id="ARBA00023128"/>
    </source>
</evidence>
<dbReference type="AlphaFoldDB" id="A0A834JZX1"/>
<keyword evidence="12" id="KW-0816">Tricarboxylic acid cycle</keyword>
<evidence type="ECO:0000256" key="3">
    <source>
        <dbReference type="ARBA" id="ARBA00022448"/>
    </source>
</evidence>
<reference evidence="13" key="1">
    <citation type="journal article" date="2020" name="G3 (Bethesda)">
        <title>High-Quality Assemblies for Three Invasive Social Wasps from the &lt;i&gt;Vespula&lt;/i&gt; Genus.</title>
        <authorList>
            <person name="Harrop T.W.R."/>
            <person name="Guhlin J."/>
            <person name="McLaughlin G.M."/>
            <person name="Permina E."/>
            <person name="Stockwell P."/>
            <person name="Gilligan J."/>
            <person name="Le Lec M.F."/>
            <person name="Gruber M.A.M."/>
            <person name="Quinn O."/>
            <person name="Lovegrove M."/>
            <person name="Duncan E.J."/>
            <person name="Remnant E.J."/>
            <person name="Van Eeckhoven J."/>
            <person name="Graham B."/>
            <person name="Knapp R.A."/>
            <person name="Langford K.W."/>
            <person name="Kronenberg Z."/>
            <person name="Press M.O."/>
            <person name="Eacker S.M."/>
            <person name="Wilson-Rankin E.E."/>
            <person name="Purcell J."/>
            <person name="Lester P.J."/>
            <person name="Dearden P.K."/>
        </authorList>
    </citation>
    <scope>NUCLEOTIDE SEQUENCE</scope>
    <source>
        <strain evidence="13">Marl-1</strain>
    </source>
</reference>
<keyword evidence="11" id="KW-0408">Iron</keyword>
<evidence type="ECO:0000256" key="10">
    <source>
        <dbReference type="PIRSR" id="PIRSR607992-1"/>
    </source>
</evidence>
<evidence type="ECO:0000256" key="1">
    <source>
        <dbReference type="ARBA" id="ARBA00004448"/>
    </source>
</evidence>
<evidence type="ECO:0000256" key="6">
    <source>
        <dbReference type="ARBA" id="ARBA00022946"/>
    </source>
</evidence>
<evidence type="ECO:0000256" key="5">
    <source>
        <dbReference type="ARBA" id="ARBA00022792"/>
    </source>
</evidence>
<comment type="similarity">
    <text evidence="2 12">Belongs to the CybS family.</text>
</comment>
<gene>
    <name evidence="13" type="ORF">HZH66_007488</name>
</gene>
<keyword evidence="12" id="KW-0249">Electron transport</keyword>
<proteinExistence type="inferred from homology"/>
<evidence type="ECO:0000256" key="11">
    <source>
        <dbReference type="PIRSR" id="PIRSR607992-2"/>
    </source>
</evidence>
<dbReference type="PANTHER" id="PTHR13337">
    <property type="entry name" value="SUCCINATE DEHYDROGENASE"/>
    <property type="match status" value="1"/>
</dbReference>
<dbReference type="GO" id="GO:0005743">
    <property type="term" value="C:mitochondrial inner membrane"/>
    <property type="evidence" value="ECO:0007669"/>
    <property type="project" value="UniProtKB-SubCell"/>
</dbReference>
<dbReference type="InterPro" id="IPR007992">
    <property type="entry name" value="CybS"/>
</dbReference>
<dbReference type="GO" id="GO:0006099">
    <property type="term" value="P:tricarboxylic acid cycle"/>
    <property type="evidence" value="ECO:0007669"/>
    <property type="project" value="UniProtKB-KW"/>
</dbReference>
<evidence type="ECO:0000313" key="13">
    <source>
        <dbReference type="EMBL" id="KAF7396626.1"/>
    </source>
</evidence>
<dbReference type="GO" id="GO:0020037">
    <property type="term" value="F:heme binding"/>
    <property type="evidence" value="ECO:0007669"/>
    <property type="project" value="TreeGrafter"/>
</dbReference>
<organism evidence="13 14">
    <name type="scientific">Vespula vulgaris</name>
    <name type="common">Yellow jacket</name>
    <name type="synonym">Wasp</name>
    <dbReference type="NCBI Taxonomy" id="7454"/>
    <lineage>
        <taxon>Eukaryota</taxon>
        <taxon>Metazoa</taxon>
        <taxon>Ecdysozoa</taxon>
        <taxon>Arthropoda</taxon>
        <taxon>Hexapoda</taxon>
        <taxon>Insecta</taxon>
        <taxon>Pterygota</taxon>
        <taxon>Neoptera</taxon>
        <taxon>Endopterygota</taxon>
        <taxon>Hymenoptera</taxon>
        <taxon>Apocrita</taxon>
        <taxon>Aculeata</taxon>
        <taxon>Vespoidea</taxon>
        <taxon>Vespidae</taxon>
        <taxon>Vespinae</taxon>
        <taxon>Vespula</taxon>
    </lineage>
</organism>
<feature type="binding site" evidence="10">
    <location>
        <position position="138"/>
    </location>
    <ligand>
        <name>a ubiquinone</name>
        <dbReference type="ChEBI" id="CHEBI:16389"/>
        <note>ligand shared with IP/SDHB</note>
    </ligand>
</feature>
<keyword evidence="9 12" id="KW-0472">Membrane</keyword>
<dbReference type="EMBL" id="JACSEA010000007">
    <property type="protein sequence ID" value="KAF7396626.1"/>
    <property type="molecule type" value="Genomic_DNA"/>
</dbReference>
<keyword evidence="8 12" id="KW-0496">Mitochondrion</keyword>
<dbReference type="Gene3D" id="1.20.1300.10">
    <property type="entry name" value="Fumarate reductase/succinate dehydrogenase, transmembrane subunit"/>
    <property type="match status" value="1"/>
</dbReference>
<dbReference type="InterPro" id="IPR034804">
    <property type="entry name" value="SQR/QFR_C/D"/>
</dbReference>
<keyword evidence="5 12" id="KW-0999">Mitochondrion inner membrane</keyword>
<accession>A0A834JZX1</accession>
<dbReference type="Pfam" id="PF05328">
    <property type="entry name" value="CybS"/>
    <property type="match status" value="1"/>
</dbReference>
<dbReference type="GO" id="GO:0006121">
    <property type="term" value="P:mitochondrial electron transport, succinate to ubiquinone"/>
    <property type="evidence" value="ECO:0007669"/>
    <property type="project" value="TreeGrafter"/>
</dbReference>
<evidence type="ECO:0000313" key="14">
    <source>
        <dbReference type="Proteomes" id="UP000614350"/>
    </source>
</evidence>
<feature type="binding site" description="axial binding residue" evidence="11">
    <location>
        <position position="126"/>
    </location>
    <ligand>
        <name>heme b</name>
        <dbReference type="ChEBI" id="CHEBI:60344"/>
        <note>ligand shared with SDHC</note>
    </ligand>
    <ligandPart>
        <name>Fe</name>
        <dbReference type="ChEBI" id="CHEBI:18248"/>
    </ligandPart>
</feature>
<evidence type="ECO:0000256" key="9">
    <source>
        <dbReference type="ARBA" id="ARBA00023136"/>
    </source>
</evidence>
<comment type="caution">
    <text evidence="13">The sequence shown here is derived from an EMBL/GenBank/DDBJ whole genome shotgun (WGS) entry which is preliminary data.</text>
</comment>
<evidence type="ECO:0000256" key="12">
    <source>
        <dbReference type="RuleBase" id="RU364031"/>
    </source>
</evidence>
<dbReference type="Proteomes" id="UP000614350">
    <property type="component" value="Unassembled WGS sequence"/>
</dbReference>
<keyword evidence="11 12" id="KW-0479">Metal-binding</keyword>
<sequence>MILQRIANLYVLRNIKQFESIIKPSSMLLQYGQLSQTSRLSSSLANLNLTNSKLVNHENHRLLTKLPMSLTLNGNQSRFTSTGGNHVRLWVMEKIVSAALPILLPASLLLENQIVDGVLAILVVMHMHWGLEALVVDYARPIIIGTFLPKVFHLLLNLCSIVTLAGLLILIYNGPGIARSIKDAWSIGKEEDKEESP</sequence>
<protein>
    <recommendedName>
        <fullName evidence="12">Succinate dehydrogenase [ubiquinone] cytochrome b small subunit</fullName>
    </recommendedName>
</protein>
<comment type="function">
    <text evidence="12">Membrane-anchoring subunit of succinate dehydrogenase (SDH) that is involved in complex II of the mitochondrial electron transport chain and is responsible for transferring electrons from succinate to ubiquinone (coenzyme Q).</text>
</comment>
<dbReference type="GO" id="GO:0048039">
    <property type="term" value="F:ubiquinone binding"/>
    <property type="evidence" value="ECO:0007669"/>
    <property type="project" value="TreeGrafter"/>
</dbReference>
<keyword evidence="3 12" id="KW-0813">Transport</keyword>
<keyword evidence="7 12" id="KW-1133">Transmembrane helix</keyword>
<evidence type="ECO:0000256" key="7">
    <source>
        <dbReference type="ARBA" id="ARBA00022989"/>
    </source>
</evidence>
<keyword evidence="14" id="KW-1185">Reference proteome</keyword>
<name>A0A834JZX1_VESVU</name>
<evidence type="ECO:0000256" key="2">
    <source>
        <dbReference type="ARBA" id="ARBA00007294"/>
    </source>
</evidence>
<keyword evidence="4 12" id="KW-0812">Transmembrane</keyword>
<dbReference type="GO" id="GO:0046872">
    <property type="term" value="F:metal ion binding"/>
    <property type="evidence" value="ECO:0007669"/>
    <property type="project" value="UniProtKB-KW"/>
</dbReference>
<keyword evidence="6 12" id="KW-0809">Transit peptide</keyword>